<organism evidence="2 3">
    <name type="scientific">Chryseosolibacter histidini</name>
    <dbReference type="NCBI Taxonomy" id="2782349"/>
    <lineage>
        <taxon>Bacteria</taxon>
        <taxon>Pseudomonadati</taxon>
        <taxon>Bacteroidota</taxon>
        <taxon>Cytophagia</taxon>
        <taxon>Cytophagales</taxon>
        <taxon>Chryseotaleaceae</taxon>
        <taxon>Chryseosolibacter</taxon>
    </lineage>
</organism>
<evidence type="ECO:0000313" key="3">
    <source>
        <dbReference type="Proteomes" id="UP001319200"/>
    </source>
</evidence>
<dbReference type="RefSeq" id="WP_254162294.1">
    <property type="nucleotide sequence ID" value="NZ_JAHESF010000006.1"/>
</dbReference>
<dbReference type="EMBL" id="JAHESF010000006">
    <property type="protein sequence ID" value="MBT1696821.1"/>
    <property type="molecule type" value="Genomic_DNA"/>
</dbReference>
<proteinExistence type="predicted"/>
<sequence length="218" mass="23948">MKLLLFTLAISMGVINHSLAQEEPETLLGTAAKQEMTSFFWGPEFRLHFHGSRMREAASPLLGGKLGLIVNRNVILGVGGWGKISRTTFHGHYIDTDDGKVIDNPNQKMAVGYGYGGFIAGFVFKSNDAVHLTFTSLFGRGTSNEYIIQENGSHGTTFNSPGFGIIEPTINAELNLTRHFRMEAGLGYRWISANRFEQLTSSDLSGLTVQIAVKIGEY</sequence>
<comment type="caution">
    <text evidence="2">The sequence shown here is derived from an EMBL/GenBank/DDBJ whole genome shotgun (WGS) entry which is preliminary data.</text>
</comment>
<protein>
    <recommendedName>
        <fullName evidence="4">Outer membrane protein beta-barrel domain-containing protein</fullName>
    </recommendedName>
</protein>
<keyword evidence="3" id="KW-1185">Reference proteome</keyword>
<evidence type="ECO:0000256" key="1">
    <source>
        <dbReference type="SAM" id="SignalP"/>
    </source>
</evidence>
<feature type="signal peptide" evidence="1">
    <location>
        <begin position="1"/>
        <end position="20"/>
    </location>
</feature>
<evidence type="ECO:0008006" key="4">
    <source>
        <dbReference type="Google" id="ProtNLM"/>
    </source>
</evidence>
<keyword evidence="1" id="KW-0732">Signal</keyword>
<dbReference type="AlphaFoldDB" id="A0AAP2DI98"/>
<evidence type="ECO:0000313" key="2">
    <source>
        <dbReference type="EMBL" id="MBT1696821.1"/>
    </source>
</evidence>
<accession>A0AAP2DI98</accession>
<gene>
    <name evidence="2" type="ORF">KK083_08055</name>
</gene>
<name>A0AAP2DI98_9BACT</name>
<reference evidence="2 3" key="1">
    <citation type="submission" date="2021-05" db="EMBL/GenBank/DDBJ databases">
        <title>A Polyphasic approach of four new species of the genus Ohtaekwangia: Ohtaekwangia histidinii sp. nov., Ohtaekwangia cretensis sp. nov., Ohtaekwangia indiensis sp. nov., Ohtaekwangia reichenbachii sp. nov. from diverse environment.</title>
        <authorList>
            <person name="Octaviana S."/>
        </authorList>
    </citation>
    <scope>NUCLEOTIDE SEQUENCE [LARGE SCALE GENOMIC DNA]</scope>
    <source>
        <strain evidence="2 3">PWU4</strain>
    </source>
</reference>
<feature type="chain" id="PRO_5042959852" description="Outer membrane protein beta-barrel domain-containing protein" evidence="1">
    <location>
        <begin position="21"/>
        <end position="218"/>
    </location>
</feature>
<dbReference type="Proteomes" id="UP001319200">
    <property type="component" value="Unassembled WGS sequence"/>
</dbReference>